<name>A0A3B7MQG3_9BACT</name>
<dbReference type="EMBL" id="CP032157">
    <property type="protein sequence ID" value="AXY75216.1"/>
    <property type="molecule type" value="Genomic_DNA"/>
</dbReference>
<dbReference type="AlphaFoldDB" id="A0A3B7MQG3"/>
<protein>
    <submittedName>
        <fullName evidence="1">Uncharacterized protein</fullName>
    </submittedName>
</protein>
<dbReference type="KEGG" id="pseg:D3H65_15035"/>
<dbReference type="OrthoDB" id="653743at2"/>
<dbReference type="Proteomes" id="UP000263900">
    <property type="component" value="Chromosome"/>
</dbReference>
<sequence>MSEGDVLLLTVNDLTRYMKQYLFLLSILLLIVACKGKKTSLQDNEPVTVEEFIEFFPETPLPIRIADTTLVKKSTDSLQIGYKIFTQFIPDSLIQKDFGKGATPKIFPLGRTREEGKETYLLIKATTGAKRVAYLACFSKKNEFLQMLPLVKTGTDQYSSAYGVLDKKFQITTYYEKKRANNETSFKRNVYIFNSGANEFTLILTEPNEEIIENVINPIDTFPTKNKYSGDYVKDKKNFISVRDGRRATEPVVFVHFEKSDCRGELKGTARFVSATMAVFQESGNPCSLEFTFSNNRVVMKETGGCGTYRDIKCFFEGTYPKKKAKKK</sequence>
<accession>A0A3B7MQG3</accession>
<organism evidence="1 2">
    <name type="scientific">Paraflavitalea soli</name>
    <dbReference type="NCBI Taxonomy" id="2315862"/>
    <lineage>
        <taxon>Bacteria</taxon>
        <taxon>Pseudomonadati</taxon>
        <taxon>Bacteroidota</taxon>
        <taxon>Chitinophagia</taxon>
        <taxon>Chitinophagales</taxon>
        <taxon>Chitinophagaceae</taxon>
        <taxon>Paraflavitalea</taxon>
    </lineage>
</organism>
<evidence type="ECO:0000313" key="2">
    <source>
        <dbReference type="Proteomes" id="UP000263900"/>
    </source>
</evidence>
<keyword evidence="2" id="KW-1185">Reference proteome</keyword>
<evidence type="ECO:0000313" key="1">
    <source>
        <dbReference type="EMBL" id="AXY75216.1"/>
    </source>
</evidence>
<proteinExistence type="predicted"/>
<reference evidence="1 2" key="1">
    <citation type="submission" date="2018-09" db="EMBL/GenBank/DDBJ databases">
        <title>Genome sequencing of strain 6GH32-13.</title>
        <authorList>
            <person name="Weon H.-Y."/>
            <person name="Heo J."/>
            <person name="Kwon S.-W."/>
        </authorList>
    </citation>
    <scope>NUCLEOTIDE SEQUENCE [LARGE SCALE GENOMIC DNA]</scope>
    <source>
        <strain evidence="1 2">5GH32-13</strain>
    </source>
</reference>
<gene>
    <name evidence="1" type="ORF">D3H65_15035</name>
</gene>